<reference evidence="8 9" key="1">
    <citation type="submission" date="2020-11" db="EMBL/GenBank/DDBJ databases">
        <title>Genomic insight of Alicyclobacillus mali FL 18 reveals a new arsenic-resistant strain, with potential in environmental biotechnology.</title>
        <authorList>
            <person name="Fiorentino G."/>
            <person name="Gallo G."/>
            <person name="Aulitto M."/>
        </authorList>
    </citation>
    <scope>NUCLEOTIDE SEQUENCE [LARGE SCALE GENOMIC DNA]</scope>
    <source>
        <strain evidence="8 9">FL 18</strain>
    </source>
</reference>
<dbReference type="Pfam" id="PF00213">
    <property type="entry name" value="OSCP"/>
    <property type="match status" value="1"/>
</dbReference>
<comment type="function">
    <text evidence="7">This protein is part of the stalk that links CF(0) to CF(1). It either transmits conformational changes from CF(0) to CF(1) or is implicated in proton conduction.</text>
</comment>
<evidence type="ECO:0000256" key="3">
    <source>
        <dbReference type="ARBA" id="ARBA00022781"/>
    </source>
</evidence>
<evidence type="ECO:0000256" key="6">
    <source>
        <dbReference type="ARBA" id="ARBA00023310"/>
    </source>
</evidence>
<keyword evidence="9" id="KW-1185">Reference proteome</keyword>
<comment type="function">
    <text evidence="7">F(1)F(0) ATP synthase produces ATP from ADP in the presence of a proton or sodium gradient. F-type ATPases consist of two structural domains, F(1) containing the extramembraneous catalytic core and F(0) containing the membrane proton channel, linked together by a central stalk and a peripheral stalk. During catalysis, ATP synthesis in the catalytic domain of F(1) is coupled via a rotary mechanism of the central stalk subunits to proton translocation.</text>
</comment>
<dbReference type="HAMAP" id="MF_01416">
    <property type="entry name" value="ATP_synth_delta_bact"/>
    <property type="match status" value="1"/>
</dbReference>
<evidence type="ECO:0000256" key="7">
    <source>
        <dbReference type="HAMAP-Rule" id="MF_01416"/>
    </source>
</evidence>
<dbReference type="PRINTS" id="PR00125">
    <property type="entry name" value="ATPASEDELTA"/>
</dbReference>
<dbReference type="EMBL" id="JADPKZ010000029">
    <property type="protein sequence ID" value="MBF8376934.1"/>
    <property type="molecule type" value="Genomic_DNA"/>
</dbReference>
<dbReference type="SUPFAM" id="SSF47928">
    <property type="entry name" value="N-terminal domain of the delta subunit of the F1F0-ATP synthase"/>
    <property type="match status" value="1"/>
</dbReference>
<dbReference type="Gene3D" id="1.10.520.20">
    <property type="entry name" value="N-terminal domain of the delta subunit of the F1F0-ATP synthase"/>
    <property type="match status" value="1"/>
</dbReference>
<keyword evidence="4 7" id="KW-0406">Ion transport</keyword>
<name>A0ABS0F0W5_9BACL</name>
<evidence type="ECO:0000313" key="8">
    <source>
        <dbReference type="EMBL" id="MBF8376934.1"/>
    </source>
</evidence>
<dbReference type="InterPro" id="IPR000711">
    <property type="entry name" value="ATPase_OSCP/dsu"/>
</dbReference>
<comment type="subcellular location">
    <subcellularLocation>
        <location evidence="7">Cell membrane</location>
        <topology evidence="7">Peripheral membrane protein</topology>
    </subcellularLocation>
    <subcellularLocation>
        <location evidence="1">Membrane</location>
    </subcellularLocation>
</comment>
<dbReference type="PANTHER" id="PTHR11910">
    <property type="entry name" value="ATP SYNTHASE DELTA CHAIN"/>
    <property type="match status" value="1"/>
</dbReference>
<accession>A0ABS0F0W5</accession>
<dbReference type="RefSeq" id="WP_195867123.1">
    <property type="nucleotide sequence ID" value="NZ_JADPKZ010000029.1"/>
</dbReference>
<evidence type="ECO:0000313" key="9">
    <source>
        <dbReference type="Proteomes" id="UP000642910"/>
    </source>
</evidence>
<comment type="caution">
    <text evidence="8">The sequence shown here is derived from an EMBL/GenBank/DDBJ whole genome shotgun (WGS) entry which is preliminary data.</text>
</comment>
<keyword evidence="6 7" id="KW-0066">ATP synthesis</keyword>
<evidence type="ECO:0000256" key="5">
    <source>
        <dbReference type="ARBA" id="ARBA00023136"/>
    </source>
</evidence>
<organism evidence="8 9">
    <name type="scientific">Alicyclobacillus mali</name>
    <name type="common">ex Roth et al. 2021</name>
    <dbReference type="NCBI Taxonomy" id="1123961"/>
    <lineage>
        <taxon>Bacteria</taxon>
        <taxon>Bacillati</taxon>
        <taxon>Bacillota</taxon>
        <taxon>Bacilli</taxon>
        <taxon>Bacillales</taxon>
        <taxon>Alicyclobacillaceae</taxon>
        <taxon>Alicyclobacillus</taxon>
    </lineage>
</organism>
<gene>
    <name evidence="7 8" type="primary">atpH</name>
    <name evidence="8" type="ORF">IW967_03470</name>
</gene>
<keyword evidence="7" id="KW-1003">Cell membrane</keyword>
<evidence type="ECO:0000256" key="1">
    <source>
        <dbReference type="ARBA" id="ARBA00004370"/>
    </source>
</evidence>
<dbReference type="InterPro" id="IPR026015">
    <property type="entry name" value="ATP_synth_OSCP/delta_N_sf"/>
</dbReference>
<evidence type="ECO:0000256" key="4">
    <source>
        <dbReference type="ARBA" id="ARBA00023065"/>
    </source>
</evidence>
<evidence type="ECO:0000256" key="2">
    <source>
        <dbReference type="ARBA" id="ARBA00022448"/>
    </source>
</evidence>
<keyword evidence="5 7" id="KW-0472">Membrane</keyword>
<sequence length="187" mass="20583">MLTGAVANRYARALVAYAQEHGAVDEIGAQLSKIHALLGASKELSHFLASPVVTSEDKLRALANVLGEPLRPDMTRFLTLLLERGRGSYVALVAERYQELADEMNGRVRVEIETAQPLAEADLEELVRRLTEACGKTVIPKVIENPALIAGVRIHMGHRVLDATTANALRQFRDRLLARAVRKEGIR</sequence>
<protein>
    <recommendedName>
        <fullName evidence="7">ATP synthase subunit delta</fullName>
    </recommendedName>
    <alternativeName>
        <fullName evidence="7">ATP synthase F(1) sector subunit delta</fullName>
    </alternativeName>
    <alternativeName>
        <fullName evidence="7">F-type ATPase subunit delta</fullName>
        <shortName evidence="7">F-ATPase subunit delta</shortName>
    </alternativeName>
</protein>
<dbReference type="Proteomes" id="UP000642910">
    <property type="component" value="Unassembled WGS sequence"/>
</dbReference>
<keyword evidence="7" id="KW-0139">CF(1)</keyword>
<comment type="similarity">
    <text evidence="7">Belongs to the ATPase delta chain family.</text>
</comment>
<dbReference type="NCBIfam" id="TIGR01145">
    <property type="entry name" value="ATP_synt_delta"/>
    <property type="match status" value="1"/>
</dbReference>
<proteinExistence type="inferred from homology"/>
<keyword evidence="3 7" id="KW-0375">Hydrogen ion transport</keyword>
<keyword evidence="2 7" id="KW-0813">Transport</keyword>